<accession>K4I7V0</accession>
<protein>
    <submittedName>
        <fullName evidence="11">DacR2</fullName>
    </submittedName>
</protein>
<name>K4I7V0_9ACTN</name>
<dbReference type="InterPro" id="IPR020846">
    <property type="entry name" value="MFS_dom"/>
</dbReference>
<evidence type="ECO:0000256" key="7">
    <source>
        <dbReference type="ARBA" id="ARBA00023136"/>
    </source>
</evidence>
<sequence>MTGPECRRAPMVTPESTTQGTTDGTPPMQRRQLRVVVVAIMLCSALGSLDLTIVSTAAPTIVGELHGVPWLSWLFTVYIIVSGITTPLYGKLADLYGSRRLYIFAISAFLLGSALSGLAQSMPQLIAFRAVQGVGAGGITVLTMTVIGEIVPLRDRGRFMGMFGAVLGGGAVAGPLLGGVLTDQLTWRWIFYINLPLGLIALVAIVRALKPPPRAAGGPVDYLGFVLLAAATAAITLVTSWGGGRYAWSSPVIVVLGAASAVLLVLFVLRERVAPEPLVPLRMFRARTVTFANLGNVAVHTWATVIGAFLPMFVQFAIGFNATNSGLLQLPIIAALMLVSAVGGGLITRWRRYKWAPVLGTALGVGSLVLFAGMTPHTSAWLVVVYMAVFGIAIGLCMQPLMLAIQATAPREDLGAATATGTFSQRIGGSVGFAALAAFFSTRLDAELTRRLPADTAATVPRDGSIAPAQIDALDAPLRAALRAVFADTISDVFVWTIPVVALGFVCCLLLKDVRLDDDIEVDM</sequence>
<feature type="transmembrane region" description="Helical" evidence="9">
    <location>
        <begin position="290"/>
        <end position="314"/>
    </location>
</feature>
<dbReference type="Pfam" id="PF07690">
    <property type="entry name" value="MFS_1"/>
    <property type="match status" value="1"/>
</dbReference>
<keyword evidence="6 9" id="KW-1133">Transmembrane helix</keyword>
<reference evidence="11" key="1">
    <citation type="journal article" date="2012" name="Angew. Chem. Int. Ed. Engl.">
        <title>Heterologous Expression and Manipulation of Three Tetracycline Biosynthetic Pathways.</title>
        <authorList>
            <person name="Wang P."/>
            <person name="Kim W."/>
            <person name="Pickens L.B."/>
            <person name="Gao X."/>
            <person name="Tang Y."/>
        </authorList>
    </citation>
    <scope>NUCLEOTIDE SEQUENCE</scope>
    <source>
        <strain evidence="11">SC14051</strain>
    </source>
</reference>
<feature type="transmembrane region" description="Helical" evidence="9">
    <location>
        <begin position="70"/>
        <end position="89"/>
    </location>
</feature>
<evidence type="ECO:0000256" key="2">
    <source>
        <dbReference type="ARBA" id="ARBA00007520"/>
    </source>
</evidence>
<feature type="transmembrane region" description="Helical" evidence="9">
    <location>
        <begin position="221"/>
        <end position="242"/>
    </location>
</feature>
<dbReference type="AlphaFoldDB" id="K4I7V0"/>
<dbReference type="EMBL" id="JX262387">
    <property type="protein sequence ID" value="AFU65888.1"/>
    <property type="molecule type" value="Genomic_DNA"/>
</dbReference>
<dbReference type="InterPro" id="IPR001958">
    <property type="entry name" value="Tet-R_TetA/multi-R_MdtG-like"/>
</dbReference>
<feature type="transmembrane region" description="Helical" evidence="9">
    <location>
        <begin position="189"/>
        <end position="209"/>
    </location>
</feature>
<keyword evidence="4" id="KW-1003">Cell membrane</keyword>
<feature type="transmembrane region" description="Helical" evidence="9">
    <location>
        <begin position="355"/>
        <end position="374"/>
    </location>
</feature>
<comment type="similarity">
    <text evidence="2">Belongs to the major facilitator superfamily. TCR/Tet family.</text>
</comment>
<dbReference type="NCBIfam" id="TIGR00711">
    <property type="entry name" value="efflux_EmrB"/>
    <property type="match status" value="1"/>
</dbReference>
<evidence type="ECO:0000313" key="11">
    <source>
        <dbReference type="EMBL" id="AFU65888.1"/>
    </source>
</evidence>
<dbReference type="PANTHER" id="PTHR23501:SF197">
    <property type="entry name" value="COMD"/>
    <property type="match status" value="1"/>
</dbReference>
<comment type="subcellular location">
    <subcellularLocation>
        <location evidence="1">Cell membrane</location>
        <topology evidence="1">Multi-pass membrane protein</topology>
    </subcellularLocation>
</comment>
<feature type="transmembrane region" description="Helical" evidence="9">
    <location>
        <begin position="248"/>
        <end position="269"/>
    </location>
</feature>
<feature type="transmembrane region" description="Helical" evidence="9">
    <location>
        <begin position="326"/>
        <end position="348"/>
    </location>
</feature>
<feature type="transmembrane region" description="Helical" evidence="9">
    <location>
        <begin position="493"/>
        <end position="511"/>
    </location>
</feature>
<dbReference type="InterPro" id="IPR004638">
    <property type="entry name" value="EmrB-like"/>
</dbReference>
<feature type="region of interest" description="Disordered" evidence="8">
    <location>
        <begin position="1"/>
        <end position="26"/>
    </location>
</feature>
<feature type="transmembrane region" description="Helical" evidence="9">
    <location>
        <begin position="159"/>
        <end position="177"/>
    </location>
</feature>
<dbReference type="InterPro" id="IPR036259">
    <property type="entry name" value="MFS_trans_sf"/>
</dbReference>
<dbReference type="Gene3D" id="1.20.1250.20">
    <property type="entry name" value="MFS general substrate transporter like domains"/>
    <property type="match status" value="1"/>
</dbReference>
<feature type="transmembrane region" description="Helical" evidence="9">
    <location>
        <begin position="126"/>
        <end position="147"/>
    </location>
</feature>
<proteinExistence type="inferred from homology"/>
<evidence type="ECO:0000256" key="1">
    <source>
        <dbReference type="ARBA" id="ARBA00004651"/>
    </source>
</evidence>
<evidence type="ECO:0000256" key="9">
    <source>
        <dbReference type="SAM" id="Phobius"/>
    </source>
</evidence>
<dbReference type="GO" id="GO:0005886">
    <property type="term" value="C:plasma membrane"/>
    <property type="evidence" value="ECO:0007669"/>
    <property type="project" value="UniProtKB-SubCell"/>
</dbReference>
<dbReference type="InterPro" id="IPR011701">
    <property type="entry name" value="MFS"/>
</dbReference>
<dbReference type="Gene3D" id="1.20.1720.10">
    <property type="entry name" value="Multidrug resistance protein D"/>
    <property type="match status" value="1"/>
</dbReference>
<dbReference type="PANTHER" id="PTHR23501">
    <property type="entry name" value="MAJOR FACILITATOR SUPERFAMILY"/>
    <property type="match status" value="1"/>
</dbReference>
<dbReference type="CDD" id="cd17502">
    <property type="entry name" value="MFS_Azr1_MDR_like"/>
    <property type="match status" value="1"/>
</dbReference>
<feature type="transmembrane region" description="Helical" evidence="9">
    <location>
        <begin position="35"/>
        <end position="58"/>
    </location>
</feature>
<dbReference type="FunFam" id="1.20.1720.10:FF:000004">
    <property type="entry name" value="EmrB/QacA family drug resistance transporter"/>
    <property type="match status" value="1"/>
</dbReference>
<feature type="transmembrane region" description="Helical" evidence="9">
    <location>
        <begin position="426"/>
        <end position="444"/>
    </location>
</feature>
<organism evidence="11">
    <name type="scientific">Dactylosporangium sp. SC14051</name>
    <dbReference type="NCBI Taxonomy" id="1239282"/>
    <lineage>
        <taxon>Bacteria</taxon>
        <taxon>Bacillati</taxon>
        <taxon>Actinomycetota</taxon>
        <taxon>Actinomycetes</taxon>
        <taxon>Micromonosporales</taxon>
        <taxon>Micromonosporaceae</taxon>
        <taxon>Dactylosporangium</taxon>
    </lineage>
</organism>
<evidence type="ECO:0000256" key="3">
    <source>
        <dbReference type="ARBA" id="ARBA00022448"/>
    </source>
</evidence>
<dbReference type="PRINTS" id="PR01035">
    <property type="entry name" value="TCRTETA"/>
</dbReference>
<keyword evidence="3" id="KW-0813">Transport</keyword>
<evidence type="ECO:0000256" key="5">
    <source>
        <dbReference type="ARBA" id="ARBA00022692"/>
    </source>
</evidence>
<evidence type="ECO:0000256" key="6">
    <source>
        <dbReference type="ARBA" id="ARBA00022989"/>
    </source>
</evidence>
<evidence type="ECO:0000259" key="10">
    <source>
        <dbReference type="PROSITE" id="PS50850"/>
    </source>
</evidence>
<evidence type="ECO:0000256" key="4">
    <source>
        <dbReference type="ARBA" id="ARBA00022475"/>
    </source>
</evidence>
<feature type="transmembrane region" description="Helical" evidence="9">
    <location>
        <begin position="101"/>
        <end position="120"/>
    </location>
</feature>
<feature type="domain" description="Major facilitator superfamily (MFS) profile" evidence="10">
    <location>
        <begin position="36"/>
        <end position="516"/>
    </location>
</feature>
<dbReference type="PROSITE" id="PS50850">
    <property type="entry name" value="MFS"/>
    <property type="match status" value="1"/>
</dbReference>
<evidence type="ECO:0000256" key="8">
    <source>
        <dbReference type="SAM" id="MobiDB-lite"/>
    </source>
</evidence>
<gene>
    <name evidence="11" type="primary">dacR2</name>
</gene>
<dbReference type="GO" id="GO:0022857">
    <property type="term" value="F:transmembrane transporter activity"/>
    <property type="evidence" value="ECO:0007669"/>
    <property type="project" value="InterPro"/>
</dbReference>
<feature type="transmembrane region" description="Helical" evidence="9">
    <location>
        <begin position="380"/>
        <end position="405"/>
    </location>
</feature>
<feature type="compositionally biased region" description="Polar residues" evidence="8">
    <location>
        <begin position="14"/>
        <end position="24"/>
    </location>
</feature>
<keyword evidence="7 9" id="KW-0472">Membrane</keyword>
<keyword evidence="5 9" id="KW-0812">Transmembrane</keyword>
<dbReference type="SUPFAM" id="SSF103473">
    <property type="entry name" value="MFS general substrate transporter"/>
    <property type="match status" value="1"/>
</dbReference>